<protein>
    <submittedName>
        <fullName evidence="2">Putative LOC100575639 [Acyrthosiphon pisum]</fullName>
    </submittedName>
</protein>
<proteinExistence type="predicted"/>
<keyword evidence="1" id="KW-0472">Membrane</keyword>
<reference evidence="2" key="1">
    <citation type="submission" date="2014-05" db="EMBL/GenBank/DDBJ databases">
        <authorList>
            <person name="Chronopoulou M."/>
        </authorList>
    </citation>
    <scope>NUCLEOTIDE SEQUENCE</scope>
    <source>
        <tissue evidence="2">Whole organism</tissue>
    </source>
</reference>
<keyword evidence="1" id="KW-0812">Transmembrane</keyword>
<feature type="transmembrane region" description="Helical" evidence="1">
    <location>
        <begin position="65"/>
        <end position="83"/>
    </location>
</feature>
<keyword evidence="1" id="KW-1133">Transmembrane helix</keyword>
<evidence type="ECO:0000313" key="2">
    <source>
        <dbReference type="EMBL" id="CDW38846.1"/>
    </source>
</evidence>
<organism evidence="2">
    <name type="scientific">Lepeophtheirus salmonis</name>
    <name type="common">Salmon louse</name>
    <name type="synonym">Caligus salmonis</name>
    <dbReference type="NCBI Taxonomy" id="72036"/>
    <lineage>
        <taxon>Eukaryota</taxon>
        <taxon>Metazoa</taxon>
        <taxon>Ecdysozoa</taxon>
        <taxon>Arthropoda</taxon>
        <taxon>Crustacea</taxon>
        <taxon>Multicrustacea</taxon>
        <taxon>Hexanauplia</taxon>
        <taxon>Copepoda</taxon>
        <taxon>Siphonostomatoida</taxon>
        <taxon>Caligidae</taxon>
        <taxon>Lepeophtheirus</taxon>
    </lineage>
</organism>
<dbReference type="EMBL" id="HACA01021485">
    <property type="protein sequence ID" value="CDW38846.1"/>
    <property type="molecule type" value="Transcribed_RNA"/>
</dbReference>
<sequence length="84" mass="9887">MEVLITTMKIRKKSRDGYLKAYLPWQKGILLSTKYLKSLYNDLVENGPLTCILTTRLKQDFVENFFSGYFEFVVYLVIILIQGR</sequence>
<dbReference type="AlphaFoldDB" id="A0A0K2UMB4"/>
<accession>A0A0K2UMB4</accession>
<name>A0A0K2UMB4_LEPSM</name>
<evidence type="ECO:0000256" key="1">
    <source>
        <dbReference type="SAM" id="Phobius"/>
    </source>
</evidence>